<dbReference type="PANTHER" id="PTHR33332">
    <property type="entry name" value="REVERSE TRANSCRIPTASE DOMAIN-CONTAINING PROTEIN"/>
    <property type="match status" value="1"/>
</dbReference>
<reference evidence="2" key="2">
    <citation type="submission" date="2017-12" db="EMBL/GenBank/DDBJ databases">
        <title>Genome sequence of the Bar-tailed Godwit (Limosa lapponica baueri).</title>
        <authorList>
            <person name="Lima N.C.B."/>
            <person name="Parody-Merino A.M."/>
            <person name="Battley P.F."/>
            <person name="Fidler A.E."/>
            <person name="Prosdocimi F."/>
        </authorList>
    </citation>
    <scope>NUCLEOTIDE SEQUENCE [LARGE SCALE GENOMIC DNA]</scope>
</reference>
<organism evidence="1 2">
    <name type="scientific">Limosa lapponica baueri</name>
    <dbReference type="NCBI Taxonomy" id="1758121"/>
    <lineage>
        <taxon>Eukaryota</taxon>
        <taxon>Metazoa</taxon>
        <taxon>Chordata</taxon>
        <taxon>Craniata</taxon>
        <taxon>Vertebrata</taxon>
        <taxon>Euteleostomi</taxon>
        <taxon>Archelosauria</taxon>
        <taxon>Archosauria</taxon>
        <taxon>Dinosauria</taxon>
        <taxon>Saurischia</taxon>
        <taxon>Theropoda</taxon>
        <taxon>Coelurosauria</taxon>
        <taxon>Aves</taxon>
        <taxon>Neognathae</taxon>
        <taxon>Neoaves</taxon>
        <taxon>Charadriiformes</taxon>
        <taxon>Scolopacidae</taxon>
        <taxon>Limosa</taxon>
    </lineage>
</organism>
<keyword evidence="2" id="KW-1185">Reference proteome</keyword>
<gene>
    <name evidence="1" type="ORF">llap_4127</name>
</gene>
<dbReference type="EMBL" id="KZ505753">
    <property type="protein sequence ID" value="PKU45553.1"/>
    <property type="molecule type" value="Genomic_DNA"/>
</dbReference>
<accession>A0A2I0UHN0</accession>
<dbReference type="Proteomes" id="UP000233556">
    <property type="component" value="Unassembled WGS sequence"/>
</dbReference>
<dbReference type="OrthoDB" id="156886at2759"/>
<proteinExistence type="predicted"/>
<evidence type="ECO:0000313" key="2">
    <source>
        <dbReference type="Proteomes" id="UP000233556"/>
    </source>
</evidence>
<reference evidence="2" key="1">
    <citation type="submission" date="2017-11" db="EMBL/GenBank/DDBJ databases">
        <authorList>
            <person name="Lima N.C."/>
            <person name="Parody-Merino A.M."/>
            <person name="Battley P.F."/>
            <person name="Fidler A.E."/>
            <person name="Prosdocimi F."/>
        </authorList>
    </citation>
    <scope>NUCLEOTIDE SEQUENCE [LARGE SCALE GENOMIC DNA]</scope>
</reference>
<dbReference type="AlphaFoldDB" id="A0A2I0UHN0"/>
<sequence>MGNLATWDMEKPEVLNNFFASVFTATEGMGCARKASGLTSTGASGTAVEYPQYRSVAKLLTRHPTEDKGRWEQPKQAGSRERSIMESYQFQPSGICGIFTNLWSKLMGDFARKGDRLGREWTEISTEEKDLQLLVDEKLNMSQQCALAAQKANYILGCIKRSMASRSREVILPLYFALVRAHLEYCVQLWSPQHRKDMDLLEWVQWRAMKMIRGLEPLCYEDRLRELELFSLEKRRLQGDLRDHPIPKGGLQERWGGTLYQGVE</sequence>
<name>A0A2I0UHN0_LIMLA</name>
<evidence type="ECO:0000313" key="1">
    <source>
        <dbReference type="EMBL" id="PKU45553.1"/>
    </source>
</evidence>
<protein>
    <submittedName>
        <fullName evidence="1">Uncharacterized protein</fullName>
    </submittedName>
</protein>